<dbReference type="AlphaFoldDB" id="A0A2N5GKK9"/>
<evidence type="ECO:0000313" key="3">
    <source>
        <dbReference type="EMBL" id="PLR99385.1"/>
    </source>
</evidence>
<dbReference type="Proteomes" id="UP000235114">
    <property type="component" value="Unassembled WGS sequence"/>
</dbReference>
<reference evidence="3 5" key="2">
    <citation type="submission" date="2017-12" db="EMBL/GenBank/DDBJ databases">
        <title>Comparative Functional Genomics of Dry Heat Resistant strains isolated from the Viking Spacecraft.</title>
        <authorList>
            <person name="Seuylemezian A."/>
            <person name="Cooper K."/>
            <person name="Vaishampayan P."/>
        </authorList>
    </citation>
    <scope>NUCLEOTIDE SEQUENCE [LARGE SCALE GENOMIC DNA]</scope>
    <source>
        <strain evidence="3 5">ATCC 29669</strain>
    </source>
</reference>
<dbReference type="RefSeq" id="WP_101577715.1">
    <property type="nucleotide sequence ID" value="NZ_PGVA01000028.1"/>
</dbReference>
<dbReference type="Proteomes" id="UP000234951">
    <property type="component" value="Unassembled WGS sequence"/>
</dbReference>
<evidence type="ECO:0000313" key="2">
    <source>
        <dbReference type="EMBL" id="PLR81999.1"/>
    </source>
</evidence>
<evidence type="ECO:0000256" key="1">
    <source>
        <dbReference type="SAM" id="Phobius"/>
    </source>
</evidence>
<dbReference type="EMBL" id="PGVA01000028">
    <property type="protein sequence ID" value="PLR81999.1"/>
    <property type="molecule type" value="Genomic_DNA"/>
</dbReference>
<comment type="caution">
    <text evidence="2">The sequence shown here is derived from an EMBL/GenBank/DDBJ whole genome shotgun (WGS) entry which is preliminary data.</text>
</comment>
<keyword evidence="1" id="KW-1133">Transmembrane helix</keyword>
<gene>
    <name evidence="2" type="ORF">CU635_12520</name>
    <name evidence="3" type="ORF">CVD25_05815</name>
</gene>
<evidence type="ECO:0000313" key="4">
    <source>
        <dbReference type="Proteomes" id="UP000234951"/>
    </source>
</evidence>
<organism evidence="2 4">
    <name type="scientific">Bacillus canaveralius</name>
    <dbReference type="NCBI Taxonomy" id="1403243"/>
    <lineage>
        <taxon>Bacteria</taxon>
        <taxon>Bacillati</taxon>
        <taxon>Bacillota</taxon>
        <taxon>Bacilli</taxon>
        <taxon>Bacillales</taxon>
        <taxon>Bacillaceae</taxon>
        <taxon>Bacillus</taxon>
    </lineage>
</organism>
<dbReference type="EMBL" id="PGVD01000015">
    <property type="protein sequence ID" value="PLR99385.1"/>
    <property type="molecule type" value="Genomic_DNA"/>
</dbReference>
<sequence length="63" mass="7044">MFDMNSSMWVVTLVSALCFFILVLLAASINIVILLKKNLGDTLQLRRKRAFEKGASLPANMTK</sequence>
<name>A0A2N5GKK9_9BACI</name>
<protein>
    <submittedName>
        <fullName evidence="2">Uncharacterized protein</fullName>
    </submittedName>
</protein>
<accession>A0A2N5GKK9</accession>
<proteinExistence type="predicted"/>
<keyword evidence="1" id="KW-0472">Membrane</keyword>
<evidence type="ECO:0000313" key="5">
    <source>
        <dbReference type="Proteomes" id="UP000235114"/>
    </source>
</evidence>
<keyword evidence="1" id="KW-0812">Transmembrane</keyword>
<keyword evidence="5" id="KW-1185">Reference proteome</keyword>
<feature type="transmembrane region" description="Helical" evidence="1">
    <location>
        <begin position="6"/>
        <end position="35"/>
    </location>
</feature>
<reference evidence="2 4" key="1">
    <citation type="submission" date="2017-11" db="EMBL/GenBank/DDBJ databases">
        <title>Comparitive Functional Genomics of Dry Heat Resistant strains isolated from the Viking Spacecraft.</title>
        <authorList>
            <person name="Seuylemezian A."/>
            <person name="Cooper K."/>
            <person name="Vaishampayan P."/>
        </authorList>
    </citation>
    <scope>NUCLEOTIDE SEQUENCE [LARGE SCALE GENOMIC DNA]</scope>
    <source>
        <strain evidence="2 4">M4.6</strain>
    </source>
</reference>